<evidence type="ECO:0000256" key="1">
    <source>
        <dbReference type="SAM" id="SignalP"/>
    </source>
</evidence>
<evidence type="ECO:0000313" key="2">
    <source>
        <dbReference type="EMBL" id="SCU81313.1"/>
    </source>
</evidence>
<dbReference type="NCBIfam" id="TIGR00481">
    <property type="entry name" value="YbhB/YbcL family Raf kinase inhibitor-like protein"/>
    <property type="match status" value="1"/>
</dbReference>
<sequence>MKIASAVSAPVAGALMCLCISNAHAVGMQVSSTSYAEGATIASQYAHDGIGGDQKPCGGKGVSPQVSWSKLPAGAKSVAILMYDMDGGAGLGVSHWVAYNIAANRGQLKEGEGKADGPGITVGKNVRGEAAYRGPCAPTGETPHHYVITVIATDLEPNLPAGMTRDELMAALKGHALEAQSFVGRFGR</sequence>
<dbReference type="InterPro" id="IPR008914">
    <property type="entry name" value="PEBP"/>
</dbReference>
<feature type="signal peptide" evidence="1">
    <location>
        <begin position="1"/>
        <end position="25"/>
    </location>
</feature>
<dbReference type="CDD" id="cd00865">
    <property type="entry name" value="PEBP_bact_arch"/>
    <property type="match status" value="1"/>
</dbReference>
<accession>A0A1K0IKS3</accession>
<dbReference type="InterPro" id="IPR005247">
    <property type="entry name" value="YbhB_YbcL/LppC-like"/>
</dbReference>
<dbReference type="RefSeq" id="WP_340527297.1">
    <property type="nucleotide sequence ID" value="NZ_FMSH01000340.1"/>
</dbReference>
<dbReference type="SUPFAM" id="SSF49777">
    <property type="entry name" value="PEBP-like"/>
    <property type="match status" value="1"/>
</dbReference>
<reference evidence="2" key="1">
    <citation type="submission" date="2016-09" db="EMBL/GenBank/DDBJ databases">
        <authorList>
            <person name="Capua I."/>
            <person name="De Benedictis P."/>
            <person name="Joannis T."/>
            <person name="Lombin L.H."/>
            <person name="Cattoli G."/>
        </authorList>
    </citation>
    <scope>NUCLEOTIDE SEQUENCE</scope>
    <source>
        <strain evidence="2">B9</strain>
    </source>
</reference>
<organism evidence="2">
    <name type="scientific">Cupriavidus necator</name>
    <name type="common">Alcaligenes eutrophus</name>
    <name type="synonym">Ralstonia eutropha</name>
    <dbReference type="NCBI Taxonomy" id="106590"/>
    <lineage>
        <taxon>Bacteria</taxon>
        <taxon>Pseudomonadati</taxon>
        <taxon>Pseudomonadota</taxon>
        <taxon>Betaproteobacteria</taxon>
        <taxon>Burkholderiales</taxon>
        <taxon>Burkholderiaceae</taxon>
        <taxon>Cupriavidus</taxon>
    </lineage>
</organism>
<dbReference type="PANTHER" id="PTHR30289:SF1">
    <property type="entry name" value="PEBP (PHOSPHATIDYLETHANOLAMINE-BINDING PROTEIN) FAMILY PROTEIN"/>
    <property type="match status" value="1"/>
</dbReference>
<name>A0A1K0IKS3_CUPNE</name>
<keyword evidence="1" id="KW-0732">Signal</keyword>
<dbReference type="Pfam" id="PF01161">
    <property type="entry name" value="PBP"/>
    <property type="match status" value="1"/>
</dbReference>
<feature type="chain" id="PRO_5012746732" evidence="1">
    <location>
        <begin position="26"/>
        <end position="188"/>
    </location>
</feature>
<proteinExistence type="predicted"/>
<dbReference type="Gene3D" id="3.90.280.10">
    <property type="entry name" value="PEBP-like"/>
    <property type="match status" value="1"/>
</dbReference>
<protein>
    <submittedName>
        <fullName evidence="2">Phospholipid-binding protein</fullName>
    </submittedName>
</protein>
<dbReference type="PANTHER" id="PTHR30289">
    <property type="entry name" value="UNCHARACTERIZED PROTEIN YBCL-RELATED"/>
    <property type="match status" value="1"/>
</dbReference>
<dbReference type="EMBL" id="FMSH01000340">
    <property type="protein sequence ID" value="SCU81313.1"/>
    <property type="molecule type" value="Genomic_DNA"/>
</dbReference>
<gene>
    <name evidence="2" type="ORF">CNECB9_4040030</name>
</gene>
<dbReference type="AlphaFoldDB" id="A0A1K0IKS3"/>
<dbReference type="InterPro" id="IPR036610">
    <property type="entry name" value="PEBP-like_sf"/>
</dbReference>